<accession>A0ACB8QSE1</accession>
<protein>
    <submittedName>
        <fullName evidence="1">NAD dehydrogenase</fullName>
    </submittedName>
</protein>
<gene>
    <name evidence="1" type="ORF">K488DRAFT_77257</name>
</gene>
<evidence type="ECO:0000313" key="1">
    <source>
        <dbReference type="EMBL" id="KAI0034418.1"/>
    </source>
</evidence>
<reference evidence="1" key="1">
    <citation type="submission" date="2021-02" db="EMBL/GenBank/DDBJ databases">
        <authorList>
            <consortium name="DOE Joint Genome Institute"/>
            <person name="Ahrendt S."/>
            <person name="Looney B.P."/>
            <person name="Miyauchi S."/>
            <person name="Morin E."/>
            <person name="Drula E."/>
            <person name="Courty P.E."/>
            <person name="Chicoki N."/>
            <person name="Fauchery L."/>
            <person name="Kohler A."/>
            <person name="Kuo A."/>
            <person name="Labutti K."/>
            <person name="Pangilinan J."/>
            <person name="Lipzen A."/>
            <person name="Riley R."/>
            <person name="Andreopoulos W."/>
            <person name="He G."/>
            <person name="Johnson J."/>
            <person name="Barry K.W."/>
            <person name="Grigoriev I.V."/>
            <person name="Nagy L."/>
            <person name="Hibbett D."/>
            <person name="Henrissat B."/>
            <person name="Matheny P.B."/>
            <person name="Labbe J."/>
            <person name="Martin F."/>
        </authorList>
    </citation>
    <scope>NUCLEOTIDE SEQUENCE</scope>
    <source>
        <strain evidence="1">EC-137</strain>
    </source>
</reference>
<dbReference type="Proteomes" id="UP000814128">
    <property type="component" value="Unassembled WGS sequence"/>
</dbReference>
<dbReference type="EMBL" id="MU273501">
    <property type="protein sequence ID" value="KAI0034418.1"/>
    <property type="molecule type" value="Genomic_DNA"/>
</dbReference>
<name>A0ACB8QSE1_9AGAM</name>
<sequence length="447" mass="48833">MHINPLKSALNSSKRFTFKEPESVVDHIVVGGGVVGLAVARYLAQRFPDKTTVLLERHTRAGEETSSRNSEVVHAGLYYPPGSLKTQLCLRGRQLMYEYCERNSVPYRKAGKLVVARADQLPYIESLHRKAQVLKVPPRWGFHEPLLPTKLIDGNEAREMEPSLSPQIAAALYSSETGIVDSHSLMESFERDIEDAGGSLVYATRVVRVDPSQSDAGWVVQAVTGDGSDSDAMLARVLINSSGLSGPLILNSLLPHDQQLPMYFARGSYASYKGPGIERISHLIYPCPAIATRKDSHSFQSLGTHLTLDLQGKVRFGPDLDWLAPPVSQEDEAVVDFWTQYLVPDATRVRAMHAAITSYLPHVTLDGLQPDYSGIRPKLVGPGGGFQDFVFRLDMSSDFTHKAGGRGSPMINLLGIESPGLTSSMAIAEAVVEDLLIAKGLDLGDED</sequence>
<evidence type="ECO:0000313" key="2">
    <source>
        <dbReference type="Proteomes" id="UP000814128"/>
    </source>
</evidence>
<comment type="caution">
    <text evidence="1">The sequence shown here is derived from an EMBL/GenBank/DDBJ whole genome shotgun (WGS) entry which is preliminary data.</text>
</comment>
<keyword evidence="2" id="KW-1185">Reference proteome</keyword>
<proteinExistence type="predicted"/>
<reference evidence="1" key="2">
    <citation type="journal article" date="2022" name="New Phytol.">
        <title>Evolutionary transition to the ectomycorrhizal habit in the genomes of a hyperdiverse lineage of mushroom-forming fungi.</title>
        <authorList>
            <person name="Looney B."/>
            <person name="Miyauchi S."/>
            <person name="Morin E."/>
            <person name="Drula E."/>
            <person name="Courty P.E."/>
            <person name="Kohler A."/>
            <person name="Kuo A."/>
            <person name="LaButti K."/>
            <person name="Pangilinan J."/>
            <person name="Lipzen A."/>
            <person name="Riley R."/>
            <person name="Andreopoulos W."/>
            <person name="He G."/>
            <person name="Johnson J."/>
            <person name="Nolan M."/>
            <person name="Tritt A."/>
            <person name="Barry K.W."/>
            <person name="Grigoriev I.V."/>
            <person name="Nagy L.G."/>
            <person name="Hibbett D."/>
            <person name="Henrissat B."/>
            <person name="Matheny P.B."/>
            <person name="Labbe J."/>
            <person name="Martin F.M."/>
        </authorList>
    </citation>
    <scope>NUCLEOTIDE SEQUENCE</scope>
    <source>
        <strain evidence="1">EC-137</strain>
    </source>
</reference>
<organism evidence="1 2">
    <name type="scientific">Vararia minispora EC-137</name>
    <dbReference type="NCBI Taxonomy" id="1314806"/>
    <lineage>
        <taxon>Eukaryota</taxon>
        <taxon>Fungi</taxon>
        <taxon>Dikarya</taxon>
        <taxon>Basidiomycota</taxon>
        <taxon>Agaricomycotina</taxon>
        <taxon>Agaricomycetes</taxon>
        <taxon>Russulales</taxon>
        <taxon>Lachnocladiaceae</taxon>
        <taxon>Vararia</taxon>
    </lineage>
</organism>